<dbReference type="PANTHER" id="PTHR22911:SF137">
    <property type="entry name" value="SOLUTE CARRIER FAMILY 35 MEMBER G2-RELATED"/>
    <property type="match status" value="1"/>
</dbReference>
<dbReference type="Proteomes" id="UP000658131">
    <property type="component" value="Unassembled WGS sequence"/>
</dbReference>
<dbReference type="Pfam" id="PF00892">
    <property type="entry name" value="EamA"/>
    <property type="match status" value="2"/>
</dbReference>
<feature type="transmembrane region" description="Helical" evidence="2">
    <location>
        <begin position="147"/>
        <end position="166"/>
    </location>
</feature>
<dbReference type="PANTHER" id="PTHR22911">
    <property type="entry name" value="ACYL-MALONYL CONDENSING ENZYME-RELATED"/>
    <property type="match status" value="1"/>
</dbReference>
<protein>
    <submittedName>
        <fullName evidence="4">DMT family transporter</fullName>
    </submittedName>
</protein>
<feature type="domain" description="EamA" evidence="3">
    <location>
        <begin position="6"/>
        <end position="139"/>
    </location>
</feature>
<sequence length="292" mass="31136">MTKQYKGILLVILSAVLFGCMPLMAKTIYENGGTPVGLTLLRNFLALPALWVLMRRGGGKTSLERAQIRPMLLLALGYAGTPMLLFSSYRSISTGMATTIHFVYPIFVLLGCVLFCHEKLSRIKVLCVFFCSCGILLFYTPGDAGNLMGMALAFTSGITYAFYIIYLGASGLSRMTPFALAFWVSSFSSVLLAVYLAATGSLAISMTPLGWGMSLLFSLLIAVGASVSFQVGVKEVGAQRAAILSTFEPITSIAVGILAFSEPFGLKTALGVVLILAAVLILTIFDQEKAAA</sequence>
<dbReference type="Gene3D" id="1.10.3730.20">
    <property type="match status" value="1"/>
</dbReference>
<evidence type="ECO:0000313" key="4">
    <source>
        <dbReference type="EMBL" id="MBC8577138.1"/>
    </source>
</evidence>
<proteinExistence type="inferred from homology"/>
<feature type="transmembrane region" description="Helical" evidence="2">
    <location>
        <begin position="123"/>
        <end position="141"/>
    </location>
</feature>
<dbReference type="PROSITE" id="PS51257">
    <property type="entry name" value="PROKAR_LIPOPROTEIN"/>
    <property type="match status" value="1"/>
</dbReference>
<feature type="transmembrane region" description="Helical" evidence="2">
    <location>
        <begin position="178"/>
        <end position="198"/>
    </location>
</feature>
<evidence type="ECO:0000313" key="5">
    <source>
        <dbReference type="Proteomes" id="UP000658131"/>
    </source>
</evidence>
<feature type="transmembrane region" description="Helical" evidence="2">
    <location>
        <begin position="210"/>
        <end position="229"/>
    </location>
</feature>
<accession>A0ABR7NNC8</accession>
<feature type="transmembrane region" description="Helical" evidence="2">
    <location>
        <begin position="266"/>
        <end position="285"/>
    </location>
</feature>
<name>A0ABR7NNC8_9FIRM</name>
<feature type="transmembrane region" description="Helical" evidence="2">
    <location>
        <begin position="92"/>
        <end position="116"/>
    </location>
</feature>
<keyword evidence="2" id="KW-1133">Transmembrane helix</keyword>
<evidence type="ECO:0000259" key="3">
    <source>
        <dbReference type="Pfam" id="PF00892"/>
    </source>
</evidence>
<feature type="transmembrane region" description="Helical" evidence="2">
    <location>
        <begin position="241"/>
        <end position="260"/>
    </location>
</feature>
<feature type="transmembrane region" description="Helical" evidence="2">
    <location>
        <begin position="66"/>
        <end position="86"/>
    </location>
</feature>
<feature type="domain" description="EamA" evidence="3">
    <location>
        <begin position="148"/>
        <end position="283"/>
    </location>
</feature>
<dbReference type="RefSeq" id="WP_262400607.1">
    <property type="nucleotide sequence ID" value="NZ_JACRTB010000022.1"/>
</dbReference>
<evidence type="ECO:0000256" key="1">
    <source>
        <dbReference type="ARBA" id="ARBA00007362"/>
    </source>
</evidence>
<dbReference type="SUPFAM" id="SSF103481">
    <property type="entry name" value="Multidrug resistance efflux transporter EmrE"/>
    <property type="match status" value="2"/>
</dbReference>
<feature type="transmembrane region" description="Helical" evidence="2">
    <location>
        <begin position="35"/>
        <end position="54"/>
    </location>
</feature>
<keyword evidence="2" id="KW-0472">Membrane</keyword>
<comment type="caution">
    <text evidence="4">The sequence shown here is derived from an EMBL/GenBank/DDBJ whole genome shotgun (WGS) entry which is preliminary data.</text>
</comment>
<organism evidence="4 5">
    <name type="scientific">Yanshouia hominis</name>
    <dbReference type="NCBI Taxonomy" id="2763673"/>
    <lineage>
        <taxon>Bacteria</taxon>
        <taxon>Bacillati</taxon>
        <taxon>Bacillota</taxon>
        <taxon>Clostridia</taxon>
        <taxon>Eubacteriales</taxon>
        <taxon>Oscillospiraceae</taxon>
        <taxon>Yanshouia</taxon>
    </lineage>
</organism>
<gene>
    <name evidence="4" type="ORF">H8717_12065</name>
</gene>
<keyword evidence="5" id="KW-1185">Reference proteome</keyword>
<dbReference type="InterPro" id="IPR000620">
    <property type="entry name" value="EamA_dom"/>
</dbReference>
<reference evidence="4 5" key="1">
    <citation type="submission" date="2020-08" db="EMBL/GenBank/DDBJ databases">
        <title>Genome public.</title>
        <authorList>
            <person name="Liu C."/>
            <person name="Sun Q."/>
        </authorList>
    </citation>
    <scope>NUCLEOTIDE SEQUENCE [LARGE SCALE GENOMIC DNA]</scope>
    <source>
        <strain evidence="4 5">BX1</strain>
    </source>
</reference>
<dbReference type="InterPro" id="IPR037185">
    <property type="entry name" value="EmrE-like"/>
</dbReference>
<evidence type="ECO:0000256" key="2">
    <source>
        <dbReference type="SAM" id="Phobius"/>
    </source>
</evidence>
<comment type="similarity">
    <text evidence="1">Belongs to the EamA transporter family.</text>
</comment>
<dbReference type="EMBL" id="JACRTB010000022">
    <property type="protein sequence ID" value="MBC8577138.1"/>
    <property type="molecule type" value="Genomic_DNA"/>
</dbReference>
<keyword evidence="2" id="KW-0812">Transmembrane</keyword>